<organism evidence="1">
    <name type="scientific">marine metagenome</name>
    <dbReference type="NCBI Taxonomy" id="408172"/>
    <lineage>
        <taxon>unclassified sequences</taxon>
        <taxon>metagenomes</taxon>
        <taxon>ecological metagenomes</taxon>
    </lineage>
</organism>
<sequence length="52" mass="5981">MPGALPALNSISETWINLLWSQRRVHWEISTRIDDMLIAQLTSETAVTERKT</sequence>
<proteinExistence type="predicted"/>
<gene>
    <name evidence="1" type="ORF">METZ01_LOCUS249186</name>
</gene>
<accession>A0A382IAP9</accession>
<dbReference type="AlphaFoldDB" id="A0A382IAP9"/>
<name>A0A382IAP9_9ZZZZ</name>
<reference evidence="1" key="1">
    <citation type="submission" date="2018-05" db="EMBL/GenBank/DDBJ databases">
        <authorList>
            <person name="Lanie J.A."/>
            <person name="Ng W.-L."/>
            <person name="Kazmierczak K.M."/>
            <person name="Andrzejewski T.M."/>
            <person name="Davidsen T.M."/>
            <person name="Wayne K.J."/>
            <person name="Tettelin H."/>
            <person name="Glass J.I."/>
            <person name="Rusch D."/>
            <person name="Podicherti R."/>
            <person name="Tsui H.-C.T."/>
            <person name="Winkler M.E."/>
        </authorList>
    </citation>
    <scope>NUCLEOTIDE SEQUENCE</scope>
</reference>
<protein>
    <submittedName>
        <fullName evidence="1">Uncharacterized protein</fullName>
    </submittedName>
</protein>
<dbReference type="EMBL" id="UINC01066040">
    <property type="protein sequence ID" value="SVB96332.1"/>
    <property type="molecule type" value="Genomic_DNA"/>
</dbReference>
<evidence type="ECO:0000313" key="1">
    <source>
        <dbReference type="EMBL" id="SVB96332.1"/>
    </source>
</evidence>